<reference evidence="1 2" key="1">
    <citation type="submission" date="2019-09" db="EMBL/GenBank/DDBJ databases">
        <title>NBRP : Genome information of microbial organism related human and environment.</title>
        <authorList>
            <person name="Hattori M."/>
            <person name="Oshima K."/>
            <person name="Inaba H."/>
            <person name="Suda W."/>
            <person name="Sakamoto M."/>
            <person name="Iino T."/>
            <person name="Kitahara M."/>
            <person name="Oshida Y."/>
            <person name="Iida T."/>
            <person name="Kudo T."/>
            <person name="Itoh T."/>
            <person name="Ohkuma M."/>
        </authorList>
    </citation>
    <scope>NUCLEOTIDE SEQUENCE [LARGE SCALE GENOMIC DNA]</scope>
    <source>
        <strain evidence="1 2">Q-1</strain>
    </source>
</reference>
<dbReference type="Proteomes" id="UP000324996">
    <property type="component" value="Unassembled WGS sequence"/>
</dbReference>
<dbReference type="AlphaFoldDB" id="A0A5A7NB38"/>
<dbReference type="Pfam" id="PF11843">
    <property type="entry name" value="DUF3363"/>
    <property type="match status" value="1"/>
</dbReference>
<comment type="caution">
    <text evidence="1">The sequence shown here is derived from an EMBL/GenBank/DDBJ whole genome shotgun (WGS) entry which is preliminary data.</text>
</comment>
<evidence type="ECO:0000313" key="2">
    <source>
        <dbReference type="Proteomes" id="UP000324996"/>
    </source>
</evidence>
<keyword evidence="2" id="KW-1185">Reference proteome</keyword>
<name>A0A5A7NB38_9PROT</name>
<protein>
    <submittedName>
        <fullName evidence="1">Conjugal transfer protein TraI</fullName>
    </submittedName>
</protein>
<evidence type="ECO:0000313" key="1">
    <source>
        <dbReference type="EMBL" id="GER05591.1"/>
    </source>
</evidence>
<gene>
    <name evidence="1" type="ORF">JCM17846_32730</name>
</gene>
<dbReference type="EMBL" id="BKCN01000031">
    <property type="protein sequence ID" value="GER05591.1"/>
    <property type="molecule type" value="Genomic_DNA"/>
</dbReference>
<accession>A0A5A7NB38</accession>
<dbReference type="InterPro" id="IPR021795">
    <property type="entry name" value="DUF3363"/>
</dbReference>
<organism evidence="1 2">
    <name type="scientific">Iodidimonas nitroreducens</name>
    <dbReference type="NCBI Taxonomy" id="1236968"/>
    <lineage>
        <taxon>Bacteria</taxon>
        <taxon>Pseudomonadati</taxon>
        <taxon>Pseudomonadota</taxon>
        <taxon>Alphaproteobacteria</taxon>
        <taxon>Iodidimonadales</taxon>
        <taxon>Iodidimonadaceae</taxon>
        <taxon>Iodidimonas</taxon>
    </lineage>
</organism>
<proteinExistence type="predicted"/>
<sequence>MADDIDDIFKPKLGRIRSLGGARTKGYLNRVLRQVSKAGKSGFGTGAASRRYSGYRIGRGNDALRHRRAGHRFGPSYRRVVIKTRIVKLRSGGIDAARAHLRYIQRDGVSKEHEPGRLYDAAHDEADGKAFLDRSDGDRHQFRFIVSPEDATELANLKPFVRDLMGAMEKDLGTRLDWVAVDHFNTEHPHTHIVLRGKDELGKDLVIARDYIANGMRRRASELLTLELGPQTVRELGQKLARQVEQDRFTDLDRALVRDAVDGIVDARANPQHADERFRHAMKVGRLRVLAWRGLAEETGPGRWRLSPNLEETLRRSGERGDIIKTLHRGLRQAGLDAGASEFSIYDPADPRAPTVTGRIIDRGRHDELNDGHYVMIDAADGRVHYVALDPRQEMEDLPLGAVVEVGPAATGMKPSDRTIAEIARRNDGLYTTDAHHTVDPRASDDFVQAHVRRLEALRRANVVRRFPDGSWEIPENFEGRVEALAKKQARYPSRITTLSFLSLEAQVGADGATWLDRQLLAKEPSALRGERFGAEVAQALRRRQEHLIEQGLAESNGQRVRYQRNLLRFLRRRELAAAGEKLAKETGLAFVESQDGDRIDGVYRQPVRLASGKFAVIEKSKEFTLVPWRPILERQRGKMVSGLMRGDSISWTIGRQRNGPSVS</sequence>
<dbReference type="RefSeq" id="WP_042086447.1">
    <property type="nucleotide sequence ID" value="NZ_BKCN01000031.1"/>
</dbReference>